<accession>A0AAP0LUM9</accession>
<reference evidence="2 3" key="1">
    <citation type="submission" date="2024-05" db="EMBL/GenBank/DDBJ databases">
        <title>Haplotype-resolved chromosome-level genome assembly of Huyou (Citrus changshanensis).</title>
        <authorList>
            <person name="Miao C."/>
            <person name="Chen W."/>
            <person name="Wu Y."/>
            <person name="Wang L."/>
            <person name="Zhao S."/>
            <person name="Grierson D."/>
            <person name="Xu C."/>
            <person name="Chen K."/>
        </authorList>
    </citation>
    <scope>NUCLEOTIDE SEQUENCE [LARGE SCALE GENOMIC DNA]</scope>
    <source>
        <strain evidence="2">01-14</strain>
        <tissue evidence="2">Leaf</tissue>
    </source>
</reference>
<dbReference type="EMBL" id="JBCGBO010000007">
    <property type="protein sequence ID" value="KAK9187333.1"/>
    <property type="molecule type" value="Genomic_DNA"/>
</dbReference>
<keyword evidence="3" id="KW-1185">Reference proteome</keyword>
<comment type="caution">
    <text evidence="2">The sequence shown here is derived from an EMBL/GenBank/DDBJ whole genome shotgun (WGS) entry which is preliminary data.</text>
</comment>
<dbReference type="AlphaFoldDB" id="A0AAP0LUM9"/>
<proteinExistence type="predicted"/>
<evidence type="ECO:0000256" key="1">
    <source>
        <dbReference type="SAM" id="MobiDB-lite"/>
    </source>
</evidence>
<organism evidence="2 3">
    <name type="scientific">Citrus x changshan-huyou</name>
    <dbReference type="NCBI Taxonomy" id="2935761"/>
    <lineage>
        <taxon>Eukaryota</taxon>
        <taxon>Viridiplantae</taxon>
        <taxon>Streptophyta</taxon>
        <taxon>Embryophyta</taxon>
        <taxon>Tracheophyta</taxon>
        <taxon>Spermatophyta</taxon>
        <taxon>Magnoliopsida</taxon>
        <taxon>eudicotyledons</taxon>
        <taxon>Gunneridae</taxon>
        <taxon>Pentapetalae</taxon>
        <taxon>rosids</taxon>
        <taxon>malvids</taxon>
        <taxon>Sapindales</taxon>
        <taxon>Rutaceae</taxon>
        <taxon>Aurantioideae</taxon>
        <taxon>Citrus</taxon>
    </lineage>
</organism>
<protein>
    <submittedName>
        <fullName evidence="2">Uncharacterized protein</fullName>
    </submittedName>
</protein>
<feature type="compositionally biased region" description="Polar residues" evidence="1">
    <location>
        <begin position="106"/>
        <end position="115"/>
    </location>
</feature>
<evidence type="ECO:0000313" key="3">
    <source>
        <dbReference type="Proteomes" id="UP001428341"/>
    </source>
</evidence>
<name>A0AAP0LUM9_9ROSI</name>
<feature type="compositionally biased region" description="Acidic residues" evidence="1">
    <location>
        <begin position="88"/>
        <end position="105"/>
    </location>
</feature>
<evidence type="ECO:0000313" key="2">
    <source>
        <dbReference type="EMBL" id="KAK9187333.1"/>
    </source>
</evidence>
<feature type="region of interest" description="Disordered" evidence="1">
    <location>
        <begin position="74"/>
        <end position="115"/>
    </location>
</feature>
<gene>
    <name evidence="2" type="ORF">WN944_018725</name>
</gene>
<dbReference type="Proteomes" id="UP001428341">
    <property type="component" value="Unassembled WGS sequence"/>
</dbReference>
<sequence length="182" mass="19605">MQNLDLSRTPPQIHASQNPLIPALVPTSLNPQHHSAISFVVSGAASIDYPPTFIIPTPATMLYNYPDQQHYPIGKPPDLGSVKMNDNMAEDSDDSDYLGTSEEEGSGTSDADTSVVNEREMELELEALRPSCSFTLSAVGGNLRKRKPHTHSSQWTTSLSLAVGLSTFGLAVSCFSLDPVDC</sequence>